<dbReference type="Proteomes" id="UP000309997">
    <property type="component" value="Unassembled WGS sequence"/>
</dbReference>
<name>A0ACC4CQH9_POPAL</name>
<dbReference type="EMBL" id="RCHU02000002">
    <property type="protein sequence ID" value="KAL3603191.1"/>
    <property type="molecule type" value="Genomic_DNA"/>
</dbReference>
<reference evidence="1 2" key="1">
    <citation type="journal article" date="2024" name="Plant Biotechnol. J.">
        <title>Genome and CRISPR/Cas9 system of a widespread forest tree (Populus alba) in the world.</title>
        <authorList>
            <person name="Liu Y.J."/>
            <person name="Jiang P.F."/>
            <person name="Han X.M."/>
            <person name="Li X.Y."/>
            <person name="Wang H.M."/>
            <person name="Wang Y.J."/>
            <person name="Wang X.X."/>
            <person name="Zeng Q.Y."/>
        </authorList>
    </citation>
    <scope>NUCLEOTIDE SEQUENCE [LARGE SCALE GENOMIC DNA]</scope>
    <source>
        <strain evidence="2">cv. PAL-ZL1</strain>
    </source>
</reference>
<comment type="caution">
    <text evidence="1">The sequence shown here is derived from an EMBL/GenBank/DDBJ whole genome shotgun (WGS) entry which is preliminary data.</text>
</comment>
<proteinExistence type="predicted"/>
<accession>A0ACC4CQH9</accession>
<evidence type="ECO:0000313" key="2">
    <source>
        <dbReference type="Proteomes" id="UP000309997"/>
    </source>
</evidence>
<organism evidence="1 2">
    <name type="scientific">Populus alba</name>
    <name type="common">White poplar</name>
    <dbReference type="NCBI Taxonomy" id="43335"/>
    <lineage>
        <taxon>Eukaryota</taxon>
        <taxon>Viridiplantae</taxon>
        <taxon>Streptophyta</taxon>
        <taxon>Embryophyta</taxon>
        <taxon>Tracheophyta</taxon>
        <taxon>Spermatophyta</taxon>
        <taxon>Magnoliopsida</taxon>
        <taxon>eudicotyledons</taxon>
        <taxon>Gunneridae</taxon>
        <taxon>Pentapetalae</taxon>
        <taxon>rosids</taxon>
        <taxon>fabids</taxon>
        <taxon>Malpighiales</taxon>
        <taxon>Salicaceae</taxon>
        <taxon>Saliceae</taxon>
        <taxon>Populus</taxon>
    </lineage>
</organism>
<gene>
    <name evidence="1" type="ORF">D5086_004050</name>
</gene>
<keyword evidence="2" id="KW-1185">Reference proteome</keyword>
<protein>
    <submittedName>
        <fullName evidence="1">Uncharacterized protein</fullName>
    </submittedName>
</protein>
<sequence length="110" mass="12622">MISMKKLGTFIMGRRGFPVTNHELLRNAVPVWQFCDFVYLHLFMILNSDWSIFHCRLQGVVVSAGSLLRIPIGAHSCRGDLDEINNCSSLYCADTRKLYAVEAENKEERR</sequence>
<evidence type="ECO:0000313" key="1">
    <source>
        <dbReference type="EMBL" id="KAL3603191.1"/>
    </source>
</evidence>